<evidence type="ECO:0000313" key="16">
    <source>
        <dbReference type="EMBL" id="CAD5110959.1"/>
    </source>
</evidence>
<evidence type="ECO:0000256" key="4">
    <source>
        <dbReference type="ARBA" id="ARBA00022989"/>
    </source>
</evidence>
<evidence type="ECO:0000256" key="5">
    <source>
        <dbReference type="ARBA" id="ARBA00023136"/>
    </source>
</evidence>
<dbReference type="OrthoDB" id="378564at2759"/>
<comment type="subcellular location">
    <subcellularLocation>
        <location evidence="1">Membrane</location>
        <topology evidence="1">Multi-pass membrane protein</topology>
    </subcellularLocation>
</comment>
<dbReference type="AlphaFoldDB" id="A0A7I8V6R7"/>
<feature type="transmembrane region" description="Helical" evidence="15">
    <location>
        <begin position="368"/>
        <end position="387"/>
    </location>
</feature>
<dbReference type="EMBL" id="CAJFCJ010000001">
    <property type="protein sequence ID" value="CAD5110959.1"/>
    <property type="molecule type" value="Genomic_DNA"/>
</dbReference>
<evidence type="ECO:0000256" key="6">
    <source>
        <dbReference type="ARBA" id="ARBA00024615"/>
    </source>
</evidence>
<comment type="caution">
    <text evidence="16">The sequence shown here is derived from an EMBL/GenBank/DDBJ whole genome shotgun (WGS) entry which is preliminary data.</text>
</comment>
<feature type="transmembrane region" description="Helical" evidence="15">
    <location>
        <begin position="249"/>
        <end position="270"/>
    </location>
</feature>
<feature type="transmembrane region" description="Helical" evidence="15">
    <location>
        <begin position="393"/>
        <end position="414"/>
    </location>
</feature>
<keyword evidence="4 15" id="KW-1133">Transmembrane helix</keyword>
<dbReference type="PANTHER" id="PTHR21347:SF0">
    <property type="entry name" value="LIPID SCRAMBLASE CLPTM1L"/>
    <property type="match status" value="1"/>
</dbReference>
<keyword evidence="17" id="KW-1185">Reference proteome</keyword>
<dbReference type="GO" id="GO:0016020">
    <property type="term" value="C:membrane"/>
    <property type="evidence" value="ECO:0007669"/>
    <property type="project" value="UniProtKB-SubCell"/>
</dbReference>
<evidence type="ECO:0000256" key="8">
    <source>
        <dbReference type="ARBA" id="ARBA00035895"/>
    </source>
</evidence>
<dbReference type="Pfam" id="PF05602">
    <property type="entry name" value="CLPTM1"/>
    <property type="match status" value="1"/>
</dbReference>
<comment type="catalytic activity">
    <reaction evidence="7">
        <text>a 1,2-diacyl-sn-glycero-3-phosphocholine(in) = a 1,2-diacyl-sn-glycero-3-phosphocholine(out)</text>
        <dbReference type="Rhea" id="RHEA:38571"/>
        <dbReference type="ChEBI" id="CHEBI:57643"/>
    </reaction>
</comment>
<feature type="transmembrane region" description="Helical" evidence="15">
    <location>
        <begin position="312"/>
        <end position="330"/>
    </location>
</feature>
<comment type="catalytic activity">
    <reaction evidence="9">
        <text>6-(alpha-D-glucosaminyl)-(1-octadecanoyl,2-(9Z)-octadecenoyl-sn-glycero-3-phospho)-1D-myo-inositol(in) = 6-(alpha-D-glucosaminyl)-(1-octadecanoyl,2-(9Z)-octadecenoyl-sn-glycero-3-phospho)-1D-myo-inositol(out)</text>
        <dbReference type="Rhea" id="RHEA:71495"/>
        <dbReference type="ChEBI" id="CHEBI:190691"/>
    </reaction>
</comment>
<feature type="transmembrane region" description="Helical" evidence="15">
    <location>
        <begin position="291"/>
        <end position="306"/>
    </location>
</feature>
<evidence type="ECO:0000256" key="7">
    <source>
        <dbReference type="ARBA" id="ARBA00024631"/>
    </source>
</evidence>
<keyword evidence="3 15" id="KW-0812">Transmembrane</keyword>
<evidence type="ECO:0000256" key="11">
    <source>
        <dbReference type="ARBA" id="ARBA00042320"/>
    </source>
</evidence>
<evidence type="ECO:0000256" key="15">
    <source>
        <dbReference type="SAM" id="Phobius"/>
    </source>
</evidence>
<protein>
    <recommendedName>
        <fullName evidence="10">Lipid scramblase CLPTM1L</fullName>
    </recommendedName>
    <alternativeName>
        <fullName evidence="12">Cisplatin resistance-related protein 9</fullName>
    </alternativeName>
    <alternativeName>
        <fullName evidence="11">Cleft lip and palate transmembrane protein 1-like protein</fullName>
    </alternativeName>
</protein>
<proteinExistence type="inferred from homology"/>
<evidence type="ECO:0000256" key="9">
    <source>
        <dbReference type="ARBA" id="ARBA00036810"/>
    </source>
</evidence>
<comment type="catalytic activity">
    <reaction evidence="8">
        <text>a 1,2-diacyl-sn-glycero-3-phospho-(1D-myo-inositol)(in) = a 1,2-diacyl-sn-glycero-3-phospho-(1D-myo-inositol)(out)</text>
        <dbReference type="Rhea" id="RHEA:38691"/>
        <dbReference type="ChEBI" id="CHEBI:57880"/>
    </reaction>
</comment>
<evidence type="ECO:0000256" key="10">
    <source>
        <dbReference type="ARBA" id="ARBA00040905"/>
    </source>
</evidence>
<evidence type="ECO:0000256" key="12">
    <source>
        <dbReference type="ARBA" id="ARBA00043155"/>
    </source>
</evidence>
<name>A0A7I8V6R7_9ANNE</name>
<organism evidence="16 17">
    <name type="scientific">Dimorphilus gyrociliatus</name>
    <dbReference type="NCBI Taxonomy" id="2664684"/>
    <lineage>
        <taxon>Eukaryota</taxon>
        <taxon>Metazoa</taxon>
        <taxon>Spiralia</taxon>
        <taxon>Lophotrochozoa</taxon>
        <taxon>Annelida</taxon>
        <taxon>Polychaeta</taxon>
        <taxon>Polychaeta incertae sedis</taxon>
        <taxon>Dinophilidae</taxon>
        <taxon>Dimorphilus</taxon>
    </lineage>
</organism>
<gene>
    <name evidence="16" type="ORF">DGYR_LOCUS312</name>
</gene>
<comment type="catalytic activity">
    <reaction evidence="6">
        <text>a 1,2-diacyl-sn-glycero-3-phosphoethanolamine(in) = a 1,2-diacyl-sn-glycero-3-phosphoethanolamine(out)</text>
        <dbReference type="Rhea" id="RHEA:38895"/>
        <dbReference type="ChEBI" id="CHEBI:64612"/>
    </reaction>
</comment>
<dbReference type="InterPro" id="IPR008429">
    <property type="entry name" value="CLPTM1"/>
</dbReference>
<dbReference type="Proteomes" id="UP000549394">
    <property type="component" value="Unassembled WGS sequence"/>
</dbReference>
<keyword evidence="5 15" id="KW-0472">Membrane</keyword>
<evidence type="ECO:0000256" key="14">
    <source>
        <dbReference type="ARBA" id="ARBA00093208"/>
    </source>
</evidence>
<evidence type="ECO:0000313" key="17">
    <source>
        <dbReference type="Proteomes" id="UP000549394"/>
    </source>
</evidence>
<comment type="catalytic activity">
    <reaction evidence="14">
        <text>a 6-(alpha-D-glucosaminyl)-1-(1,2-diacyl-sn-glycero-3-phospho)-1D-myo-inositol(in) = a 6-(alpha-D-glucosaminyl)-1-(1,2-diacyl-sn-glycero-3-phospho)-1D-myo-inositol(out)</text>
        <dbReference type="Rhea" id="RHEA:71491"/>
        <dbReference type="ChEBI" id="CHEBI:57997"/>
    </reaction>
</comment>
<sequence>MFFPQDCPVGQKCLGPFLARNPEMELKVYTSRAFKLTHGSAARDLKLIWNYSNFSFYEEVTKELEVDMPRQTRKNGSLYIHAALVMRGEEPFTGRSLMSYAVTRHTTYTPKQAEAFKLMTENSTAKKAPIDDRPISHWRSKLYINVMANLTTFDYNSIPSELHQFIRITESNEYMPFLYLNELSNRVKDLMPLNQSAKTMPLTIHYSPISLGKMRLFVTMQQSIEQLHTWGFSEKDGDEIKGIFVDTDFYLLMLTFMVAAFHMLFDILAFKNDFHFWKGKKNMVGLSTRTVLWRCFSTIIIFFYLLDEKTSLLVLIPCGVSVAMELWKLTKAFKLKITWSGLKPKFELGTTTDKEKDTLQFDRQAMKYLSYVLYPLCLGGAIYSLLYTPHKGWYSWCIQSLVNGVYAFGFLFMLPQLFVNYQLKSVEHLPWRTFMYKAFNTFIDDVFAFIITMPTSHRLACFRDDAVFLIYLYQRYLYPVDKKRVNEYGQTFEDDQADKKDK</sequence>
<dbReference type="PANTHER" id="PTHR21347">
    <property type="entry name" value="CLEFT LIP AND PALATE ASSOCIATED TRANSMEMBRANE PROTEIN-RELATED"/>
    <property type="match status" value="1"/>
</dbReference>
<evidence type="ECO:0000256" key="3">
    <source>
        <dbReference type="ARBA" id="ARBA00022692"/>
    </source>
</evidence>
<accession>A0A7I8V6R7</accession>
<comment type="function">
    <text evidence="13">Scramblase that mediates the translocation of glucosaminylphosphatidylinositol (alpha-D-GlcN-(1-6)-(1,2-diacyl-sn-glycero-3-phospho)-1D-myo-inositol, GlcN-PI) across the endoplasmic reticulum (ER) membrane, from the cytosolic leaflet to the luminal leaflet of the ER membrane, where it participates in the biosynthesis of glycosylphosphatidylinositol (GPI). GPI is a lipid glycoconjugate involved in post-translational modification of proteins. Can also translocate 1,2-diacyl-sn-glycero-3-phospho-(1D-myo-inositol) (phosphatidylinositol or PI), as well as several other phospholipids (1,2-diacyl-sn-glycero-3-phosphocholine, 1,2-diacyl-sn-glycero-3-phosphoethanolamine), and N-acetylglucosaminylphosphatidylinositol (GlcNAc-PI) in vitro.</text>
</comment>
<reference evidence="16 17" key="1">
    <citation type="submission" date="2020-08" db="EMBL/GenBank/DDBJ databases">
        <authorList>
            <person name="Hejnol A."/>
        </authorList>
    </citation>
    <scope>NUCLEOTIDE SEQUENCE [LARGE SCALE GENOMIC DNA]</scope>
</reference>
<evidence type="ECO:0000256" key="2">
    <source>
        <dbReference type="ARBA" id="ARBA00009310"/>
    </source>
</evidence>
<evidence type="ECO:0000256" key="13">
    <source>
        <dbReference type="ARBA" id="ARBA00045827"/>
    </source>
</evidence>
<evidence type="ECO:0000256" key="1">
    <source>
        <dbReference type="ARBA" id="ARBA00004141"/>
    </source>
</evidence>
<comment type="similarity">
    <text evidence="2">Belongs to the CLPTM1 family.</text>
</comment>
<dbReference type="GO" id="GO:0012505">
    <property type="term" value="C:endomembrane system"/>
    <property type="evidence" value="ECO:0007669"/>
    <property type="project" value="TreeGrafter"/>
</dbReference>